<dbReference type="InParanoid" id="A0A6L2PF13"/>
<protein>
    <submittedName>
        <fullName evidence="2">Uncharacterized protein</fullName>
    </submittedName>
</protein>
<dbReference type="OrthoDB" id="8188574at2759"/>
<feature type="region of interest" description="Disordered" evidence="1">
    <location>
        <begin position="94"/>
        <end position="152"/>
    </location>
</feature>
<accession>A0A6L2PF13</accession>
<dbReference type="EMBL" id="BLKM01000278">
    <property type="protein sequence ID" value="GFG31064.1"/>
    <property type="molecule type" value="Genomic_DNA"/>
</dbReference>
<proteinExistence type="predicted"/>
<feature type="region of interest" description="Disordered" evidence="1">
    <location>
        <begin position="27"/>
        <end position="52"/>
    </location>
</feature>
<sequence length="152" mass="16365">TNSTVGVGFRLGDHAHFQVLLELGPQVTTQTPSPATDNKTQSPSAATDNKIRRQVQPPALAVMPATKSEVLSQISRGKWLSSWRSALVNTQDATGNRHSAVGQQWMTPNPVEDKHHGTSELQQLYKNGNKATEDMNSAAGTTETSNVTSTKT</sequence>
<feature type="compositionally biased region" description="Polar residues" evidence="1">
    <location>
        <begin position="94"/>
        <end position="107"/>
    </location>
</feature>
<evidence type="ECO:0000256" key="1">
    <source>
        <dbReference type="SAM" id="MobiDB-lite"/>
    </source>
</evidence>
<feature type="compositionally biased region" description="Low complexity" evidence="1">
    <location>
        <begin position="141"/>
        <end position="152"/>
    </location>
</feature>
<evidence type="ECO:0000313" key="3">
    <source>
        <dbReference type="Proteomes" id="UP000502823"/>
    </source>
</evidence>
<gene>
    <name evidence="2" type="ORF">Cfor_10432</name>
</gene>
<name>A0A6L2PF13_COPFO</name>
<feature type="non-terminal residue" evidence="2">
    <location>
        <position position="1"/>
    </location>
</feature>
<feature type="compositionally biased region" description="Polar residues" evidence="1">
    <location>
        <begin position="27"/>
        <end position="47"/>
    </location>
</feature>
<keyword evidence="3" id="KW-1185">Reference proteome</keyword>
<reference evidence="3" key="1">
    <citation type="submission" date="2020-01" db="EMBL/GenBank/DDBJ databases">
        <title>Draft genome sequence of the Termite Coptotermes fromosanus.</title>
        <authorList>
            <person name="Itakura S."/>
            <person name="Yosikawa Y."/>
            <person name="Umezawa K."/>
        </authorList>
    </citation>
    <scope>NUCLEOTIDE SEQUENCE [LARGE SCALE GENOMIC DNA]</scope>
</reference>
<dbReference type="AlphaFoldDB" id="A0A6L2PF13"/>
<feature type="compositionally biased region" description="Polar residues" evidence="1">
    <location>
        <begin position="119"/>
        <end position="140"/>
    </location>
</feature>
<organism evidence="2 3">
    <name type="scientific">Coptotermes formosanus</name>
    <name type="common">Formosan subterranean termite</name>
    <dbReference type="NCBI Taxonomy" id="36987"/>
    <lineage>
        <taxon>Eukaryota</taxon>
        <taxon>Metazoa</taxon>
        <taxon>Ecdysozoa</taxon>
        <taxon>Arthropoda</taxon>
        <taxon>Hexapoda</taxon>
        <taxon>Insecta</taxon>
        <taxon>Pterygota</taxon>
        <taxon>Neoptera</taxon>
        <taxon>Polyneoptera</taxon>
        <taxon>Dictyoptera</taxon>
        <taxon>Blattodea</taxon>
        <taxon>Blattoidea</taxon>
        <taxon>Termitoidae</taxon>
        <taxon>Rhinotermitidae</taxon>
        <taxon>Coptotermes</taxon>
    </lineage>
</organism>
<comment type="caution">
    <text evidence="2">The sequence shown here is derived from an EMBL/GenBank/DDBJ whole genome shotgun (WGS) entry which is preliminary data.</text>
</comment>
<evidence type="ECO:0000313" key="2">
    <source>
        <dbReference type="EMBL" id="GFG31064.1"/>
    </source>
</evidence>
<dbReference type="Proteomes" id="UP000502823">
    <property type="component" value="Unassembled WGS sequence"/>
</dbReference>